<name>V4P3Y7_9CAUL</name>
<dbReference type="Gene3D" id="1.10.443.10">
    <property type="entry name" value="Intergrase catalytic core"/>
    <property type="match status" value="1"/>
</dbReference>
<dbReference type="InterPro" id="IPR050090">
    <property type="entry name" value="Tyrosine_recombinase_XerCD"/>
</dbReference>
<dbReference type="PROSITE" id="PS51898">
    <property type="entry name" value="TYR_RECOMBINASE"/>
    <property type="match status" value="1"/>
</dbReference>
<dbReference type="GO" id="GO:0003677">
    <property type="term" value="F:DNA binding"/>
    <property type="evidence" value="ECO:0007669"/>
    <property type="project" value="InterPro"/>
</dbReference>
<dbReference type="EMBL" id="AWGB01000073">
    <property type="protein sequence ID" value="ESQ82816.1"/>
    <property type="molecule type" value="Genomic_DNA"/>
</dbReference>
<dbReference type="InterPro" id="IPR013762">
    <property type="entry name" value="Integrase-like_cat_sf"/>
</dbReference>
<proteinExistence type="predicted"/>
<keyword evidence="5" id="KW-1185">Reference proteome</keyword>
<evidence type="ECO:0000259" key="3">
    <source>
        <dbReference type="PROSITE" id="PS51898"/>
    </source>
</evidence>
<evidence type="ECO:0000313" key="4">
    <source>
        <dbReference type="EMBL" id="ESQ82816.1"/>
    </source>
</evidence>
<dbReference type="SUPFAM" id="SSF56349">
    <property type="entry name" value="DNA breaking-rejoining enzymes"/>
    <property type="match status" value="1"/>
</dbReference>
<accession>V4P3Y7</accession>
<gene>
    <name evidence="4" type="ORF">ABENE_20720</name>
</gene>
<keyword evidence="1" id="KW-0229">DNA integration</keyword>
<feature type="non-terminal residue" evidence="4">
    <location>
        <position position="1"/>
    </location>
</feature>
<reference evidence="4 5" key="1">
    <citation type="journal article" date="2014" name="Nature">
        <title>Sequential evolution of bacterial morphology by co-option of a developmental regulator.</title>
        <authorList>
            <person name="Jiang C."/>
            <person name="Brown P.J."/>
            <person name="Ducret A."/>
            <person name="Brun Y.V."/>
        </authorList>
    </citation>
    <scope>NUCLEOTIDE SEQUENCE [LARGE SCALE GENOMIC DNA]</scope>
    <source>
        <strain evidence="4 5">DSM 16100</strain>
    </source>
</reference>
<dbReference type="PATRIC" id="fig|1121022.4.peg.4245"/>
<dbReference type="GO" id="GO:0015074">
    <property type="term" value="P:DNA integration"/>
    <property type="evidence" value="ECO:0007669"/>
    <property type="project" value="UniProtKB-KW"/>
</dbReference>
<dbReference type="Proteomes" id="UP000017837">
    <property type="component" value="Unassembled WGS sequence"/>
</dbReference>
<keyword evidence="2" id="KW-0233">DNA recombination</keyword>
<feature type="domain" description="Tyr recombinase" evidence="3">
    <location>
        <begin position="26"/>
        <end position="212"/>
    </location>
</feature>
<evidence type="ECO:0000256" key="1">
    <source>
        <dbReference type="ARBA" id="ARBA00022908"/>
    </source>
</evidence>
<sequence>PGGETVMSEDLFNCHIPPWNKGLLVGQKKPLQPKHVWSIRVRLELSKSPRDLALFNLAIDSKLRACDLVRLRVNDLCQAGKVRDRASIVQQKTGRPVKFEITEHTRLAVERLLEHLPAGGSGHLFPGRSKQRPHISTRQYSRIVHTWVESIGLETTMYGTHTMRRTKASQLYRKTGNLRAVQLLLGHTKLESTVRYLGIEVDDALEMAEQIDL</sequence>
<comment type="caution">
    <text evidence="4">The sequence shown here is derived from an EMBL/GenBank/DDBJ whole genome shotgun (WGS) entry which is preliminary data.</text>
</comment>
<dbReference type="PANTHER" id="PTHR30349">
    <property type="entry name" value="PHAGE INTEGRASE-RELATED"/>
    <property type="match status" value="1"/>
</dbReference>
<organism evidence="4 5">
    <name type="scientific">Asticcacaulis benevestitus DSM 16100 = ATCC BAA-896</name>
    <dbReference type="NCBI Taxonomy" id="1121022"/>
    <lineage>
        <taxon>Bacteria</taxon>
        <taxon>Pseudomonadati</taxon>
        <taxon>Pseudomonadota</taxon>
        <taxon>Alphaproteobacteria</taxon>
        <taxon>Caulobacterales</taxon>
        <taxon>Caulobacteraceae</taxon>
        <taxon>Asticcacaulis</taxon>
    </lineage>
</organism>
<dbReference type="InterPro" id="IPR002104">
    <property type="entry name" value="Integrase_catalytic"/>
</dbReference>
<protein>
    <recommendedName>
        <fullName evidence="3">Tyr recombinase domain-containing protein</fullName>
    </recommendedName>
</protein>
<dbReference type="Pfam" id="PF00589">
    <property type="entry name" value="Phage_integrase"/>
    <property type="match status" value="1"/>
</dbReference>
<dbReference type="InterPro" id="IPR011010">
    <property type="entry name" value="DNA_brk_join_enz"/>
</dbReference>
<dbReference type="eggNOG" id="COG0582">
    <property type="taxonomic scope" value="Bacteria"/>
</dbReference>
<evidence type="ECO:0000256" key="2">
    <source>
        <dbReference type="ARBA" id="ARBA00023172"/>
    </source>
</evidence>
<dbReference type="PANTHER" id="PTHR30349:SF82">
    <property type="entry name" value="INTEGRASE_RECOMBINASE YOEC-RELATED"/>
    <property type="match status" value="1"/>
</dbReference>
<evidence type="ECO:0000313" key="5">
    <source>
        <dbReference type="Proteomes" id="UP000017837"/>
    </source>
</evidence>
<dbReference type="AlphaFoldDB" id="V4P3Y7"/>
<dbReference type="GO" id="GO:0006310">
    <property type="term" value="P:DNA recombination"/>
    <property type="evidence" value="ECO:0007669"/>
    <property type="project" value="UniProtKB-KW"/>
</dbReference>